<keyword evidence="5" id="KW-0328">Glycosyltransferase</keyword>
<dbReference type="GO" id="GO:0016020">
    <property type="term" value="C:membrane"/>
    <property type="evidence" value="ECO:0000318"/>
    <property type="project" value="GO_Central"/>
</dbReference>
<dbReference type="PANTHER" id="PTHR43867">
    <property type="entry name" value="CELLULOSE SYNTHASE CATALYTIC SUBUNIT A [UDP-FORMING]"/>
    <property type="match status" value="1"/>
</dbReference>
<feature type="transmembrane region" description="Helical" evidence="14">
    <location>
        <begin position="761"/>
        <end position="781"/>
    </location>
</feature>
<dbReference type="InterPro" id="IPR012341">
    <property type="entry name" value="6hp_glycosidase-like_sf"/>
</dbReference>
<feature type="transmembrane region" description="Helical" evidence="14">
    <location>
        <begin position="465"/>
        <end position="488"/>
    </location>
</feature>
<gene>
    <name evidence="16" type="ORF">KFL_003320010</name>
</gene>
<dbReference type="PANTHER" id="PTHR43867:SF2">
    <property type="entry name" value="CELLULOSE SYNTHASE CATALYTIC SUBUNIT A [UDP-FORMING]"/>
    <property type="match status" value="1"/>
</dbReference>
<feature type="domain" description="Glycoside hydrolase family 9" evidence="15">
    <location>
        <begin position="1348"/>
        <end position="1463"/>
    </location>
</feature>
<sequence>MNQRNGRNAPRGNGPHVRFGRPAVPFDGPTSEIDEEEERPTRPMVPNASPEAVAEYLSQYKMPVRTPLHIKVNFVPVLLLIFYLCAAAFYFYVRITKTLVTGPVFAYGIVVLVVEFLGLSATLPYAILLTISLVPKGSATGLPAEEEGLNSTERFNFHVRVLIPCYKEDMSVIKPTVMGALNADLPMGAKRTVYLCDDGNEEPKKVFIEQLAAEGRDVEYVSGRKKIPKDTNGKSSNLNNCLMNVIYKDYRYPGTKEISWEKIPETEIIVVFDADMVAKKHFFLRILEPLTNPKYALCLSPQAFHNIHPGADLFNNINLQFWEYWLPGAVAWGYIACTGTNFAIRARPLAHCKFFPTYTITEDYALGMELKKHGYKGSYLLDYIAEGEAPDEVRNVMRQRSRWCKGHMQVFFSWKYSPLTQWRLSIFQKLWYSYGTWSYIVNVIATPVSLLIPFLSLGFGLNPVIINYWFAAGATMYYLAIFLVQTYFHRLAHIKSLWFANISNTVLWFTYTKAVINVLLSKFGLKGGVGFKVTEKKVAETALALPLAAVQRGFNRVLSRVSSRRRDAPPPRPFEGVTYASVEKADAPTPGATPTSVHEFQPGGATPSGERAPPAPYSPLQSQDSSGVSVVGTPGGPVNLTVVVNNPRETEPLLSESRPLPPKRAPWYKRFASIFVAKNLVDVGGVLDPTVLYIMLGFCLAVVGMAIWRTATTPAGGRGARYVSLSPYVGLPLFWALYNSIAPFLFVVYSFTSGKPFRKAAAWGQFLGTLTLLGAVVLLWATVPVDFNMKEATFKAGSYLSQLRTNAASFQDIAAISNGTASQKDVTGGWLIGSDPVKYGMPLATSASLLAWSMLEFPQGYKDAEVFDQSLQNVVAAGTYILNNWDPTNSVFVAQVGDPTKYLTEGDAPSLGSIWTRLQNDPNLGTARQAYILDSTHVGVDLLAESAAALALSSVLVRNSGNTQQADSFLQGAETLFTLAKSTPGQEQSYCAFVPCGTTVSKAKMVPVVPLPASANLDPAEIKCWVPDFPLATCGFLKDEGLCLNAAQTAPVYTRRSSCCAFMRSAGVWQNQTTPQGACALPEGQFECFVPQLQTRDCLTQTISLDTGKGCTGLGQDFFPTPESCCNQLTKSQAITASAPGRGVCALGPSTCFVPNTVSRSCVQLNSTSGSQCAAFGATDQFDSALTCCNSLVAKGAINSDSPGRGLCGDTALSTCWVADLAGKRCINLPSALPGFEDAKCADFNSKTRFDDKAACCNGLYVMVGGVGPFFDPSCAPPPTPAPSTPVPTVKAVVTAAPVLPEPTLPARRLLENDVSPSNRRLLQTVDVSPFLNLPQNVLAQQEQKLVQTTVPVDFYPSHTVLDDLSWAGVALFLATGQERYLGDAQFYMTQHLAREAVGAQANTEAGYYVYNYDTAVWAAASVLARVTDLPQYHEQIRTFLRAWVELTPPKISPDVLAAKQLASQAVKNQNMIKENIQTFNNQSFLVFDGCTPDRNTTKEAKLVAAQLALKNAALGATGPVILTDPFAVTFEENCNDGRDNDCDGLTDMEDPDCPFMPVQSTDLSLAWTKDAPLPNAAAASFLALIYSTSNKTNTDQKRGLKCWALGQMRYMMGDNFLYPDSWSYVVGFGNKGYHRPTRIPDRESSCPADANQPCDFFNGYFPGLPNPQLGLVTGALVAGPNLDDTFTDSRTSNNTRVGADFQTAFLAAMSGLLDMGVDVKTCGQLQGVYNDVFDSGDL</sequence>
<dbReference type="Gene3D" id="3.90.550.10">
    <property type="entry name" value="Spore Coat Polysaccharide Biosynthesis Protein SpsA, Chain A"/>
    <property type="match status" value="1"/>
</dbReference>
<dbReference type="EC" id="3.2.1.4" evidence="4"/>
<dbReference type="OrthoDB" id="2017386at2759"/>
<evidence type="ECO:0000256" key="10">
    <source>
        <dbReference type="ARBA" id="ARBA00023136"/>
    </source>
</evidence>
<dbReference type="GO" id="GO:0008810">
    <property type="term" value="F:cellulase activity"/>
    <property type="evidence" value="ECO:0007669"/>
    <property type="project" value="UniProtKB-EC"/>
</dbReference>
<keyword evidence="11" id="KW-0119">Carbohydrate metabolism</keyword>
<evidence type="ECO:0000256" key="14">
    <source>
        <dbReference type="SAM" id="Phobius"/>
    </source>
</evidence>
<evidence type="ECO:0000256" key="13">
    <source>
        <dbReference type="SAM" id="MobiDB-lite"/>
    </source>
</evidence>
<evidence type="ECO:0000256" key="12">
    <source>
        <dbReference type="ARBA" id="ARBA00023326"/>
    </source>
</evidence>
<dbReference type="Pfam" id="PF00759">
    <property type="entry name" value="Glyco_hydro_9"/>
    <property type="match status" value="3"/>
</dbReference>
<keyword evidence="10 14" id="KW-0472">Membrane</keyword>
<evidence type="ECO:0000256" key="1">
    <source>
        <dbReference type="ARBA" id="ARBA00000966"/>
    </source>
</evidence>
<keyword evidence="9" id="KW-0136">Cellulose degradation</keyword>
<evidence type="ECO:0000313" key="17">
    <source>
        <dbReference type="Proteomes" id="UP000054558"/>
    </source>
</evidence>
<dbReference type="GO" id="GO:0030244">
    <property type="term" value="P:cellulose biosynthetic process"/>
    <property type="evidence" value="ECO:0000318"/>
    <property type="project" value="GO_Central"/>
</dbReference>
<dbReference type="STRING" id="105231.A0A1Y1IG72"/>
<evidence type="ECO:0000256" key="8">
    <source>
        <dbReference type="ARBA" id="ARBA00022989"/>
    </source>
</evidence>
<feature type="transmembrane region" description="Helical" evidence="14">
    <location>
        <begin position="105"/>
        <end position="128"/>
    </location>
</feature>
<evidence type="ECO:0000256" key="4">
    <source>
        <dbReference type="ARBA" id="ARBA00012601"/>
    </source>
</evidence>
<reference evidence="16 17" key="1">
    <citation type="journal article" date="2014" name="Nat. Commun.">
        <title>Klebsormidium flaccidum genome reveals primary factors for plant terrestrial adaptation.</title>
        <authorList>
            <person name="Hori K."/>
            <person name="Maruyama F."/>
            <person name="Fujisawa T."/>
            <person name="Togashi T."/>
            <person name="Yamamoto N."/>
            <person name="Seo M."/>
            <person name="Sato S."/>
            <person name="Yamada T."/>
            <person name="Mori H."/>
            <person name="Tajima N."/>
            <person name="Moriyama T."/>
            <person name="Ikeuchi M."/>
            <person name="Watanabe M."/>
            <person name="Wada H."/>
            <person name="Kobayashi K."/>
            <person name="Saito M."/>
            <person name="Masuda T."/>
            <person name="Sasaki-Sekimoto Y."/>
            <person name="Mashiguchi K."/>
            <person name="Awai K."/>
            <person name="Shimojima M."/>
            <person name="Masuda S."/>
            <person name="Iwai M."/>
            <person name="Nobusawa T."/>
            <person name="Narise T."/>
            <person name="Kondo S."/>
            <person name="Saito H."/>
            <person name="Sato R."/>
            <person name="Murakawa M."/>
            <person name="Ihara Y."/>
            <person name="Oshima-Yamada Y."/>
            <person name="Ohtaka K."/>
            <person name="Satoh M."/>
            <person name="Sonobe K."/>
            <person name="Ishii M."/>
            <person name="Ohtani R."/>
            <person name="Kanamori-Sato M."/>
            <person name="Honoki R."/>
            <person name="Miyazaki D."/>
            <person name="Mochizuki H."/>
            <person name="Umetsu J."/>
            <person name="Higashi K."/>
            <person name="Shibata D."/>
            <person name="Kamiya Y."/>
            <person name="Sato N."/>
            <person name="Nakamura Y."/>
            <person name="Tabata S."/>
            <person name="Ida S."/>
            <person name="Kurokawa K."/>
            <person name="Ohta H."/>
        </authorList>
    </citation>
    <scope>NUCLEOTIDE SEQUENCE [LARGE SCALE GENOMIC DNA]</scope>
    <source>
        <strain evidence="16 17">NIES-2285</strain>
    </source>
</reference>
<feature type="transmembrane region" description="Helical" evidence="14">
    <location>
        <begin position="728"/>
        <end position="749"/>
    </location>
</feature>
<dbReference type="GO" id="GO:0016758">
    <property type="term" value="F:hexosyltransferase activity"/>
    <property type="evidence" value="ECO:0000318"/>
    <property type="project" value="GO_Central"/>
</dbReference>
<dbReference type="InterPro" id="IPR050321">
    <property type="entry name" value="Glycosyltr_2/OpgH_subfam"/>
</dbReference>
<dbReference type="InterPro" id="IPR008928">
    <property type="entry name" value="6-hairpin_glycosidase_sf"/>
</dbReference>
<organism evidence="16 17">
    <name type="scientific">Klebsormidium nitens</name>
    <name type="common">Green alga</name>
    <name type="synonym">Ulothrix nitens</name>
    <dbReference type="NCBI Taxonomy" id="105231"/>
    <lineage>
        <taxon>Eukaryota</taxon>
        <taxon>Viridiplantae</taxon>
        <taxon>Streptophyta</taxon>
        <taxon>Klebsormidiophyceae</taxon>
        <taxon>Klebsormidiales</taxon>
        <taxon>Klebsormidiaceae</taxon>
        <taxon>Klebsormidium</taxon>
    </lineage>
</organism>
<name>A0A1Y1IG72_KLENI</name>
<dbReference type="GO" id="GO:0030245">
    <property type="term" value="P:cellulose catabolic process"/>
    <property type="evidence" value="ECO:0007669"/>
    <property type="project" value="UniProtKB-KW"/>
</dbReference>
<evidence type="ECO:0000256" key="11">
    <source>
        <dbReference type="ARBA" id="ARBA00023277"/>
    </source>
</evidence>
<dbReference type="EMBL" id="DF237281">
    <property type="protein sequence ID" value="GAQ87108.1"/>
    <property type="molecule type" value="Genomic_DNA"/>
</dbReference>
<evidence type="ECO:0000256" key="7">
    <source>
        <dbReference type="ARBA" id="ARBA00022692"/>
    </source>
</evidence>
<feature type="transmembrane region" description="Helical" evidence="14">
    <location>
        <begin position="690"/>
        <end position="708"/>
    </location>
</feature>
<proteinExistence type="inferred from homology"/>
<feature type="region of interest" description="Disordered" evidence="13">
    <location>
        <begin position="560"/>
        <end position="630"/>
    </location>
</feature>
<comment type="catalytic activity">
    <reaction evidence="1">
        <text>Endohydrolysis of (1-&gt;4)-beta-D-glucosidic linkages in cellulose, lichenin and cereal beta-D-glucans.</text>
        <dbReference type="EC" id="3.2.1.4"/>
    </reaction>
</comment>
<feature type="transmembrane region" description="Helical" evidence="14">
    <location>
        <begin position="72"/>
        <end position="93"/>
    </location>
</feature>
<dbReference type="Pfam" id="PF13641">
    <property type="entry name" value="Glyco_tranf_2_3"/>
    <property type="match status" value="1"/>
</dbReference>
<dbReference type="SUPFAM" id="SSF53448">
    <property type="entry name" value="Nucleotide-diphospho-sugar transferases"/>
    <property type="match status" value="1"/>
</dbReference>
<evidence type="ECO:0000313" key="16">
    <source>
        <dbReference type="EMBL" id="GAQ87108.1"/>
    </source>
</evidence>
<feature type="region of interest" description="Disordered" evidence="13">
    <location>
        <begin position="1"/>
        <end position="46"/>
    </location>
</feature>
<dbReference type="Gene3D" id="1.50.10.10">
    <property type="match status" value="3"/>
</dbReference>
<evidence type="ECO:0000256" key="5">
    <source>
        <dbReference type="ARBA" id="ARBA00022676"/>
    </source>
</evidence>
<protein>
    <recommendedName>
        <fullName evidence="4">cellulase</fullName>
        <ecNumber evidence="4">3.2.1.4</ecNumber>
    </recommendedName>
</protein>
<keyword evidence="17" id="KW-1185">Reference proteome</keyword>
<evidence type="ECO:0000256" key="6">
    <source>
        <dbReference type="ARBA" id="ARBA00022679"/>
    </source>
</evidence>
<keyword evidence="7 14" id="KW-0812">Transmembrane</keyword>
<feature type="transmembrane region" description="Helical" evidence="14">
    <location>
        <begin position="439"/>
        <end position="459"/>
    </location>
</feature>
<dbReference type="InterPro" id="IPR001701">
    <property type="entry name" value="Glyco_hydro_9"/>
</dbReference>
<feature type="domain" description="Glycoside hydrolase family 9" evidence="15">
    <location>
        <begin position="1565"/>
        <end position="1706"/>
    </location>
</feature>
<keyword evidence="6" id="KW-0808">Transferase</keyword>
<accession>A0A1Y1IG72</accession>
<comment type="similarity">
    <text evidence="3">Belongs to the glycosyl hydrolase 9 (cellulase E) family.</text>
</comment>
<evidence type="ECO:0000256" key="2">
    <source>
        <dbReference type="ARBA" id="ARBA00004141"/>
    </source>
</evidence>
<dbReference type="Proteomes" id="UP000054558">
    <property type="component" value="Unassembled WGS sequence"/>
</dbReference>
<evidence type="ECO:0000256" key="3">
    <source>
        <dbReference type="ARBA" id="ARBA00007072"/>
    </source>
</evidence>
<comment type="subcellular location">
    <subcellularLocation>
        <location evidence="2">Membrane</location>
        <topology evidence="2">Multi-pass membrane protein</topology>
    </subcellularLocation>
</comment>
<keyword evidence="8 14" id="KW-1133">Transmembrane helix</keyword>
<evidence type="ECO:0000259" key="15">
    <source>
        <dbReference type="Pfam" id="PF00759"/>
    </source>
</evidence>
<dbReference type="InterPro" id="IPR029044">
    <property type="entry name" value="Nucleotide-diphossugar_trans"/>
</dbReference>
<evidence type="ECO:0000256" key="9">
    <source>
        <dbReference type="ARBA" id="ARBA00023001"/>
    </source>
</evidence>
<dbReference type="SUPFAM" id="SSF48208">
    <property type="entry name" value="Six-hairpin glycosidases"/>
    <property type="match status" value="2"/>
</dbReference>
<keyword evidence="12" id="KW-0624">Polysaccharide degradation</keyword>
<feature type="domain" description="Glycoside hydrolase family 9" evidence="15">
    <location>
        <begin position="812"/>
        <end position="988"/>
    </location>
</feature>